<keyword evidence="2" id="KW-0238">DNA-binding</keyword>
<organism evidence="5 6">
    <name type="scientific">Pontibacillus yanchengensis</name>
    <dbReference type="NCBI Taxonomy" id="462910"/>
    <lineage>
        <taxon>Bacteria</taxon>
        <taxon>Bacillati</taxon>
        <taxon>Bacillota</taxon>
        <taxon>Bacilli</taxon>
        <taxon>Bacillales</taxon>
        <taxon>Bacillaceae</taxon>
        <taxon>Pontibacillus</taxon>
    </lineage>
</organism>
<keyword evidence="3" id="KW-0804">Transcription</keyword>
<evidence type="ECO:0000256" key="3">
    <source>
        <dbReference type="ARBA" id="ARBA00023163"/>
    </source>
</evidence>
<comment type="caution">
    <text evidence="5">The sequence shown here is derived from an EMBL/GenBank/DDBJ whole genome shotgun (WGS) entry which is preliminary data.</text>
</comment>
<dbReference type="EMBL" id="WMEQ01000001">
    <property type="protein sequence ID" value="MYL32094.1"/>
    <property type="molecule type" value="Genomic_DNA"/>
</dbReference>
<dbReference type="InterPro" id="IPR011711">
    <property type="entry name" value="GntR_C"/>
</dbReference>
<evidence type="ECO:0000256" key="2">
    <source>
        <dbReference type="ARBA" id="ARBA00023125"/>
    </source>
</evidence>
<dbReference type="InterPro" id="IPR036388">
    <property type="entry name" value="WH-like_DNA-bd_sf"/>
</dbReference>
<dbReference type="GO" id="GO:0003677">
    <property type="term" value="F:DNA binding"/>
    <property type="evidence" value="ECO:0007669"/>
    <property type="project" value="UniProtKB-KW"/>
</dbReference>
<dbReference type="InterPro" id="IPR000524">
    <property type="entry name" value="Tscrpt_reg_HTH_GntR"/>
</dbReference>
<protein>
    <submittedName>
        <fullName evidence="5">FCD domain-containing protein</fullName>
    </submittedName>
</protein>
<dbReference type="InterPro" id="IPR008920">
    <property type="entry name" value="TF_FadR/GntR_C"/>
</dbReference>
<dbReference type="Proteomes" id="UP000468638">
    <property type="component" value="Unassembled WGS sequence"/>
</dbReference>
<dbReference type="PRINTS" id="PR00035">
    <property type="entry name" value="HTHGNTR"/>
</dbReference>
<evidence type="ECO:0000256" key="1">
    <source>
        <dbReference type="ARBA" id="ARBA00023015"/>
    </source>
</evidence>
<dbReference type="RefSeq" id="WP_160847414.1">
    <property type="nucleotide sequence ID" value="NZ_WMEQ01000001.1"/>
</dbReference>
<dbReference type="PANTHER" id="PTHR43537:SF5">
    <property type="entry name" value="UXU OPERON TRANSCRIPTIONAL REGULATOR"/>
    <property type="match status" value="1"/>
</dbReference>
<accession>A0A6I4ZSA0</accession>
<dbReference type="PROSITE" id="PS50949">
    <property type="entry name" value="HTH_GNTR"/>
    <property type="match status" value="1"/>
</dbReference>
<keyword evidence="1" id="KW-0805">Transcription regulation</keyword>
<dbReference type="Pfam" id="PF07729">
    <property type="entry name" value="FCD"/>
    <property type="match status" value="1"/>
</dbReference>
<dbReference type="Pfam" id="PF00392">
    <property type="entry name" value="GntR"/>
    <property type="match status" value="1"/>
</dbReference>
<evidence type="ECO:0000259" key="4">
    <source>
        <dbReference type="PROSITE" id="PS50949"/>
    </source>
</evidence>
<dbReference type="PANTHER" id="PTHR43537">
    <property type="entry name" value="TRANSCRIPTIONAL REGULATOR, GNTR FAMILY"/>
    <property type="match status" value="1"/>
</dbReference>
<dbReference type="OrthoDB" id="9782299at2"/>
<dbReference type="SUPFAM" id="SSF48008">
    <property type="entry name" value="GntR ligand-binding domain-like"/>
    <property type="match status" value="1"/>
</dbReference>
<dbReference type="CDD" id="cd07377">
    <property type="entry name" value="WHTH_GntR"/>
    <property type="match status" value="1"/>
</dbReference>
<gene>
    <name evidence="5" type="ORF">GLW05_00555</name>
</gene>
<proteinExistence type="predicted"/>
<evidence type="ECO:0000313" key="6">
    <source>
        <dbReference type="Proteomes" id="UP000468638"/>
    </source>
</evidence>
<dbReference type="Gene3D" id="1.20.120.530">
    <property type="entry name" value="GntR ligand-binding domain-like"/>
    <property type="match status" value="1"/>
</dbReference>
<dbReference type="SMART" id="SM00345">
    <property type="entry name" value="HTH_GNTR"/>
    <property type="match status" value="1"/>
</dbReference>
<dbReference type="GO" id="GO:0003700">
    <property type="term" value="F:DNA-binding transcription factor activity"/>
    <property type="evidence" value="ECO:0007669"/>
    <property type="project" value="InterPro"/>
</dbReference>
<dbReference type="SMART" id="SM00895">
    <property type="entry name" value="FCD"/>
    <property type="match status" value="1"/>
</dbReference>
<dbReference type="SUPFAM" id="SSF46785">
    <property type="entry name" value="Winged helix' DNA-binding domain"/>
    <property type="match status" value="1"/>
</dbReference>
<dbReference type="AlphaFoldDB" id="A0A6I4ZSA0"/>
<dbReference type="InterPro" id="IPR036390">
    <property type="entry name" value="WH_DNA-bd_sf"/>
</dbReference>
<evidence type="ECO:0000313" key="5">
    <source>
        <dbReference type="EMBL" id="MYL32094.1"/>
    </source>
</evidence>
<dbReference type="Gene3D" id="1.10.10.10">
    <property type="entry name" value="Winged helix-like DNA-binding domain superfamily/Winged helix DNA-binding domain"/>
    <property type="match status" value="1"/>
</dbReference>
<reference evidence="5 6" key="1">
    <citation type="submission" date="2019-11" db="EMBL/GenBank/DDBJ databases">
        <title>Genome sequences of 17 halophilic strains isolated from different environments.</title>
        <authorList>
            <person name="Furrow R.E."/>
        </authorList>
    </citation>
    <scope>NUCLEOTIDE SEQUENCE [LARGE SCALE GENOMIC DNA]</scope>
    <source>
        <strain evidence="5 6">22514_16_FS</strain>
    </source>
</reference>
<sequence length="235" mass="26986">MQYKQIRTRKIYEEVADSLLEMLQKGELKPGDKLDSVEQLAKNFSVGRSAVREALSALRATGILEMRQGEGTFVKQFDPTKFSIPVSVAFIMKRKDIKELMDVRKILEVGAVSTAALEYKEEDLLPIQAALDDMRNANDNGELGEKADLDFHLAIAQATHNQMLVNLMNSVSEIMMEAMREARKLWFDSEKRTCKLLEEHKLIYEAIENRDPDKAQERMLFHLTQVEEALFQYID</sequence>
<name>A0A6I4ZSA0_9BACI</name>
<feature type="domain" description="HTH gntR-type" evidence="4">
    <location>
        <begin position="9"/>
        <end position="77"/>
    </location>
</feature>